<gene>
    <name evidence="2" type="ORF">SAMN05444145_10571</name>
</gene>
<protein>
    <submittedName>
        <fullName evidence="2">YtxH-like protein</fullName>
    </submittedName>
</protein>
<dbReference type="OrthoDB" id="1003560at2"/>
<dbReference type="EMBL" id="FNRI01000005">
    <property type="protein sequence ID" value="SEA65384.1"/>
    <property type="molecule type" value="Genomic_DNA"/>
</dbReference>
<evidence type="ECO:0000313" key="3">
    <source>
        <dbReference type="Proteomes" id="UP000183253"/>
    </source>
</evidence>
<dbReference type="RefSeq" id="WP_074712050.1">
    <property type="nucleotide sequence ID" value="NZ_CAEG01000005.1"/>
</dbReference>
<dbReference type="AlphaFoldDB" id="A0A1H4CY87"/>
<reference evidence="2 3" key="1">
    <citation type="submission" date="2016-10" db="EMBL/GenBank/DDBJ databases">
        <authorList>
            <person name="de Groot N.N."/>
        </authorList>
    </citation>
    <scope>NUCLEOTIDE SEQUENCE [LARGE SCALE GENOMIC DNA]</scope>
    <source>
        <strain evidence="2 3">DSM 25383</strain>
    </source>
</reference>
<sequence>MKHSVNCLASFLGGALVGAVVAMLVTPKSGPEFREDIRELANKGTRKLKNEIDKIHCECNGLNCDCDKDE</sequence>
<keyword evidence="3" id="KW-1185">Reference proteome</keyword>
<proteinExistence type="predicted"/>
<feature type="chain" id="PRO_5010321776" evidence="1">
    <location>
        <begin position="23"/>
        <end position="70"/>
    </location>
</feature>
<dbReference type="Proteomes" id="UP000183253">
    <property type="component" value="Unassembled WGS sequence"/>
</dbReference>
<organism evidence="2 3">
    <name type="scientific">Alistipes timonensis JC136</name>
    <dbReference type="NCBI Taxonomy" id="1033731"/>
    <lineage>
        <taxon>Bacteria</taxon>
        <taxon>Pseudomonadati</taxon>
        <taxon>Bacteroidota</taxon>
        <taxon>Bacteroidia</taxon>
        <taxon>Bacteroidales</taxon>
        <taxon>Rikenellaceae</taxon>
        <taxon>Alistipes</taxon>
    </lineage>
</organism>
<name>A0A1H4CY87_9BACT</name>
<dbReference type="Pfam" id="PF12732">
    <property type="entry name" value="YtxH"/>
    <property type="match status" value="1"/>
</dbReference>
<dbReference type="InterPro" id="IPR024623">
    <property type="entry name" value="YtxH"/>
</dbReference>
<accession>A0A1H4CY87</accession>
<dbReference type="STRING" id="1033731.SAMN05444145_10571"/>
<evidence type="ECO:0000256" key="1">
    <source>
        <dbReference type="SAM" id="SignalP"/>
    </source>
</evidence>
<feature type="signal peptide" evidence="1">
    <location>
        <begin position="1"/>
        <end position="22"/>
    </location>
</feature>
<evidence type="ECO:0000313" key="2">
    <source>
        <dbReference type="EMBL" id="SEA65384.1"/>
    </source>
</evidence>
<keyword evidence="1" id="KW-0732">Signal</keyword>